<protein>
    <recommendedName>
        <fullName evidence="4">HemY N-terminal domain-containing protein</fullName>
    </recommendedName>
</protein>
<accession>A0A1Y1RYF8</accession>
<dbReference type="OrthoDB" id="368775at2"/>
<keyword evidence="3" id="KW-1185">Reference proteome</keyword>
<feature type="transmembrane region" description="Helical" evidence="1">
    <location>
        <begin position="42"/>
        <end position="60"/>
    </location>
</feature>
<dbReference type="EMBL" id="MWQY01000009">
    <property type="protein sequence ID" value="ORC35422.1"/>
    <property type="molecule type" value="Genomic_DNA"/>
</dbReference>
<feature type="transmembrane region" description="Helical" evidence="1">
    <location>
        <begin position="7"/>
        <end position="30"/>
    </location>
</feature>
<proteinExistence type="predicted"/>
<keyword evidence="1" id="KW-1133">Transmembrane helix</keyword>
<evidence type="ECO:0000313" key="2">
    <source>
        <dbReference type="EMBL" id="ORC35422.1"/>
    </source>
</evidence>
<dbReference type="Proteomes" id="UP000192343">
    <property type="component" value="Unassembled WGS sequence"/>
</dbReference>
<evidence type="ECO:0000313" key="3">
    <source>
        <dbReference type="Proteomes" id="UP000192343"/>
    </source>
</evidence>
<gene>
    <name evidence="2" type="ORF">B4O97_09640</name>
</gene>
<dbReference type="STRING" id="1963862.B4O97_09640"/>
<dbReference type="RefSeq" id="WP_083050390.1">
    <property type="nucleotide sequence ID" value="NZ_MWQY01000009.1"/>
</dbReference>
<reference evidence="2 3" key="1">
    <citation type="submission" date="2017-03" db="EMBL/GenBank/DDBJ databases">
        <title>Draft Genome sequence of Marispirochaeta sp. strain JC444.</title>
        <authorList>
            <person name="Shivani Y."/>
            <person name="Subhash Y."/>
            <person name="Sasikala C."/>
            <person name="Ramana C."/>
        </authorList>
    </citation>
    <scope>NUCLEOTIDE SEQUENCE [LARGE SCALE GENOMIC DNA]</scope>
    <source>
        <strain evidence="2 3">JC444</strain>
    </source>
</reference>
<keyword evidence="1" id="KW-0472">Membrane</keyword>
<comment type="caution">
    <text evidence="2">The sequence shown here is derived from an EMBL/GenBank/DDBJ whole genome shotgun (WGS) entry which is preliminary data.</text>
</comment>
<sequence length="285" mass="33264">MKFKVIFILFNVVILFSFLIIFFMPLAVLGWEYTKEFWADNWYLPLVFFLIMGILNVYFIRNWRLFSLLEREEWGGIIGYVLSRLEEGRVRRQEVRMAINAALISSRLNVIGRIEELLRDKRPAAMPSFALSLGIPYLLNNDPPGAENYFREFLEIRGEDRPWIVWCYGFALLLQRRLEEAKIQFLSLTEEKSPILNLLTAYMLDTCAVQDEEAKRYQNTLVAGLRSKYTRTEFLRIAEKARTAVHIVVLGTVLDEAVEWLYYLDTSDDEDSDIGGSLKTENGEK</sequence>
<keyword evidence="1" id="KW-0812">Transmembrane</keyword>
<name>A0A1Y1RYF8_9SPIO</name>
<organism evidence="2 3">
    <name type="scientific">Marispirochaeta aestuarii</name>
    <dbReference type="NCBI Taxonomy" id="1963862"/>
    <lineage>
        <taxon>Bacteria</taxon>
        <taxon>Pseudomonadati</taxon>
        <taxon>Spirochaetota</taxon>
        <taxon>Spirochaetia</taxon>
        <taxon>Spirochaetales</taxon>
        <taxon>Spirochaetaceae</taxon>
        <taxon>Marispirochaeta</taxon>
    </lineage>
</organism>
<dbReference type="AlphaFoldDB" id="A0A1Y1RYF8"/>
<evidence type="ECO:0008006" key="4">
    <source>
        <dbReference type="Google" id="ProtNLM"/>
    </source>
</evidence>
<evidence type="ECO:0000256" key="1">
    <source>
        <dbReference type="SAM" id="Phobius"/>
    </source>
</evidence>